<protein>
    <submittedName>
        <fullName evidence="1">Uncharacterized protein</fullName>
    </submittedName>
</protein>
<feature type="non-terminal residue" evidence="1">
    <location>
        <position position="1"/>
    </location>
</feature>
<gene>
    <name evidence="1" type="ORF">EZS27_040985</name>
</gene>
<comment type="caution">
    <text evidence="1">The sequence shown here is derived from an EMBL/GenBank/DDBJ whole genome shotgun (WGS) entry which is preliminary data.</text>
</comment>
<name>A0A5J4PD06_9ZZZZ</name>
<accession>A0A5J4PD06</accession>
<evidence type="ECO:0000313" key="1">
    <source>
        <dbReference type="EMBL" id="KAA6307347.1"/>
    </source>
</evidence>
<organism evidence="1">
    <name type="scientific">termite gut metagenome</name>
    <dbReference type="NCBI Taxonomy" id="433724"/>
    <lineage>
        <taxon>unclassified sequences</taxon>
        <taxon>metagenomes</taxon>
        <taxon>organismal metagenomes</taxon>
    </lineage>
</organism>
<proteinExistence type="predicted"/>
<sequence length="37" mass="4452">YRYNRRNNMGAIFDLTIRKMVCHKPIRLNNNDLKTAT</sequence>
<dbReference type="EMBL" id="SNRY01009238">
    <property type="protein sequence ID" value="KAA6307347.1"/>
    <property type="molecule type" value="Genomic_DNA"/>
</dbReference>
<reference evidence="1" key="1">
    <citation type="submission" date="2019-03" db="EMBL/GenBank/DDBJ databases">
        <title>Single cell metagenomics reveals metabolic interactions within the superorganism composed of flagellate Streblomastix strix and complex community of Bacteroidetes bacteria on its surface.</title>
        <authorList>
            <person name="Treitli S.C."/>
            <person name="Kolisko M."/>
            <person name="Husnik F."/>
            <person name="Keeling P."/>
            <person name="Hampl V."/>
        </authorList>
    </citation>
    <scope>NUCLEOTIDE SEQUENCE</scope>
    <source>
        <strain evidence="1">STM</strain>
    </source>
</reference>
<dbReference type="AlphaFoldDB" id="A0A5J4PD06"/>